<dbReference type="EMBL" id="BDSP01000050">
    <property type="protein sequence ID" value="GAX12242.1"/>
    <property type="molecule type" value="Genomic_DNA"/>
</dbReference>
<proteinExistence type="predicted"/>
<name>A0A1Z5JEC5_FISSO</name>
<evidence type="ECO:0000313" key="2">
    <source>
        <dbReference type="Proteomes" id="UP000198406"/>
    </source>
</evidence>
<accession>A0A1Z5JEC5</accession>
<reference evidence="1 2" key="1">
    <citation type="journal article" date="2015" name="Plant Cell">
        <title>Oil accumulation by the oleaginous diatom Fistulifera solaris as revealed by the genome and transcriptome.</title>
        <authorList>
            <person name="Tanaka T."/>
            <person name="Maeda Y."/>
            <person name="Veluchamy A."/>
            <person name="Tanaka M."/>
            <person name="Abida H."/>
            <person name="Marechal E."/>
            <person name="Bowler C."/>
            <person name="Muto M."/>
            <person name="Sunaga Y."/>
            <person name="Tanaka M."/>
            <person name="Yoshino T."/>
            <person name="Taniguchi T."/>
            <person name="Fukuda Y."/>
            <person name="Nemoto M."/>
            <person name="Matsumoto M."/>
            <person name="Wong P.S."/>
            <person name="Aburatani S."/>
            <person name="Fujibuchi W."/>
        </authorList>
    </citation>
    <scope>NUCLEOTIDE SEQUENCE [LARGE SCALE GENOMIC DNA]</scope>
    <source>
        <strain evidence="1 2">JPCC DA0580</strain>
    </source>
</reference>
<sequence length="175" mass="20003">MSYACKASKKKSNKWMATRFLDIAMADNRLRDKWLPATVYFEALEADKYEDVVGKEAQKTADGFTLSNFKRAVNKEHQDTRSNFDGTHKGVLIHENKALDAKQNFYYYVTKPGKKVAKPKQGSVFQTTQVSQPPNKRKKTINQATTEVAEKMPDEVEEMVVEKASTAEHLRLLRI</sequence>
<dbReference type="InParanoid" id="A0A1Z5JEC5"/>
<dbReference type="AlphaFoldDB" id="A0A1Z5JEC5"/>
<comment type="caution">
    <text evidence="1">The sequence shown here is derived from an EMBL/GenBank/DDBJ whole genome shotgun (WGS) entry which is preliminary data.</text>
</comment>
<dbReference type="Proteomes" id="UP000198406">
    <property type="component" value="Unassembled WGS sequence"/>
</dbReference>
<evidence type="ECO:0000313" key="1">
    <source>
        <dbReference type="EMBL" id="GAX12242.1"/>
    </source>
</evidence>
<protein>
    <submittedName>
        <fullName evidence="1">Uncharacterized protein</fullName>
    </submittedName>
</protein>
<gene>
    <name evidence="1" type="ORF">FisN_1Hu172</name>
</gene>
<keyword evidence="2" id="KW-1185">Reference proteome</keyword>
<organism evidence="1 2">
    <name type="scientific">Fistulifera solaris</name>
    <name type="common">Oleaginous diatom</name>
    <dbReference type="NCBI Taxonomy" id="1519565"/>
    <lineage>
        <taxon>Eukaryota</taxon>
        <taxon>Sar</taxon>
        <taxon>Stramenopiles</taxon>
        <taxon>Ochrophyta</taxon>
        <taxon>Bacillariophyta</taxon>
        <taxon>Bacillariophyceae</taxon>
        <taxon>Bacillariophycidae</taxon>
        <taxon>Naviculales</taxon>
        <taxon>Naviculaceae</taxon>
        <taxon>Fistulifera</taxon>
    </lineage>
</organism>